<name>D7E5X9_METEZ</name>
<evidence type="ECO:0000313" key="2">
    <source>
        <dbReference type="EMBL" id="ADI73001.1"/>
    </source>
</evidence>
<dbReference type="PANTHER" id="PTHR38755:SF1">
    <property type="entry name" value="METHYLENE-TETRAHYDROFOLATE REDUCTASE C-TERMINAL DOMAIN-CONTAINING PROTEIN"/>
    <property type="match status" value="1"/>
</dbReference>
<feature type="domain" description="Methylene-tetrahydrofolate reductase C-terminal-like" evidence="1">
    <location>
        <begin position="108"/>
        <end position="200"/>
    </location>
</feature>
<sequence>MIISSSKSFEEILESLKGENKIFVIGCDVCAAKMHTGGEPEVKDMCARLEKAGKNVVGWALPTGTCSIHSYGSLVEKNTNIKKADAILVMACGSGTSIIAKLVDVPVYPANNTDSLGGIYQGNVFHAQCAMCGNCTIADFGGICPTAQCPKGLLNGPCGGSMSGKCEVNSDMDCVWELIYQRLEKLGRLDLLEKVIEPKDNVEDNSV</sequence>
<dbReference type="RefSeq" id="WP_013193569.1">
    <property type="nucleotide sequence ID" value="NC_014253.1"/>
</dbReference>
<evidence type="ECO:0000313" key="3">
    <source>
        <dbReference type="Proteomes" id="UP000000391"/>
    </source>
</evidence>
<dbReference type="Pfam" id="PF12225">
    <property type="entry name" value="DUF5981"/>
    <property type="match status" value="1"/>
</dbReference>
<organism evidence="2 3">
    <name type="scientific">Methanohalobium evestigatum (strain ATCC BAA-1072 / DSM 3721 / NBRC 107634 / OCM 161 / Z-7303)</name>
    <dbReference type="NCBI Taxonomy" id="644295"/>
    <lineage>
        <taxon>Archaea</taxon>
        <taxon>Methanobacteriati</taxon>
        <taxon>Methanobacteriota</taxon>
        <taxon>Stenosarchaea group</taxon>
        <taxon>Methanomicrobia</taxon>
        <taxon>Methanosarcinales</taxon>
        <taxon>Methanosarcinaceae</taxon>
        <taxon>Methanohalobium</taxon>
    </lineage>
</organism>
<proteinExistence type="predicted"/>
<dbReference type="InterPro" id="IPR022026">
    <property type="entry name" value="DUF5981"/>
</dbReference>
<evidence type="ECO:0000259" key="1">
    <source>
        <dbReference type="Pfam" id="PF12225"/>
    </source>
</evidence>
<dbReference type="Proteomes" id="UP000000391">
    <property type="component" value="Chromosome"/>
</dbReference>
<dbReference type="OrthoDB" id="28177at2157"/>
<accession>D7E5X9</accession>
<dbReference type="STRING" id="644295.Metev_0069"/>
<dbReference type="EMBL" id="CP002069">
    <property type="protein sequence ID" value="ADI73001.1"/>
    <property type="molecule type" value="Genomic_DNA"/>
</dbReference>
<protein>
    <recommendedName>
        <fullName evidence="1">Methylene-tetrahydrofolate reductase C-terminal-like domain-containing protein</fullName>
    </recommendedName>
</protein>
<gene>
    <name evidence="2" type="ordered locus">Metev_0069</name>
</gene>
<dbReference type="AlphaFoldDB" id="D7E5X9"/>
<dbReference type="HOGENOM" id="CLU_107569_0_0_2"/>
<dbReference type="GeneID" id="9345680"/>
<dbReference type="KEGG" id="mev:Metev_0069"/>
<keyword evidence="3" id="KW-1185">Reference proteome</keyword>
<dbReference type="PANTHER" id="PTHR38755">
    <property type="entry name" value="5,10-METHYLENETETRAHYDROFOLATE REDUCTASE"/>
    <property type="match status" value="1"/>
</dbReference>
<reference evidence="2 3" key="1">
    <citation type="submission" date="2010-06" db="EMBL/GenBank/DDBJ databases">
        <title>Complete sequence chromosome of Methanohalobium evestigatum Z-7303.</title>
        <authorList>
            <consortium name="US DOE Joint Genome Institute"/>
            <person name="Lucas S."/>
            <person name="Copeland A."/>
            <person name="Lapidus A."/>
            <person name="Cheng J.-F."/>
            <person name="Bruce D."/>
            <person name="Goodwin L."/>
            <person name="Pitluck S."/>
            <person name="Saunders E."/>
            <person name="Detter J.C."/>
            <person name="Han C."/>
            <person name="Tapia R."/>
            <person name="Land M."/>
            <person name="Hauser L."/>
            <person name="Kyrpides N."/>
            <person name="Mikhailova N."/>
            <person name="Sieprawska-Lupa M."/>
            <person name="Whitman W.B."/>
            <person name="Anderson I."/>
            <person name="Woyke T."/>
        </authorList>
    </citation>
    <scope>NUCLEOTIDE SEQUENCE [LARGE SCALE GENOMIC DNA]</scope>
    <source>
        <strain evidence="3">ATCC BAA-1072 / DSM 3721 / NBRC 107634 / OCM 161 / Z-7303</strain>
    </source>
</reference>